<feature type="region of interest" description="Disordered" evidence="1">
    <location>
        <begin position="411"/>
        <end position="436"/>
    </location>
</feature>
<dbReference type="OrthoDB" id="5323870at2759"/>
<dbReference type="AlphaFoldDB" id="A0A0G2HYP3"/>
<feature type="compositionally biased region" description="Basic and acidic residues" evidence="1">
    <location>
        <begin position="344"/>
        <end position="356"/>
    </location>
</feature>
<proteinExistence type="predicted"/>
<evidence type="ECO:0000313" key="2">
    <source>
        <dbReference type="EMBL" id="KKZ63412.1"/>
    </source>
</evidence>
<gene>
    <name evidence="2" type="ORF">EMCG_02299</name>
</gene>
<evidence type="ECO:0000313" key="3">
    <source>
        <dbReference type="Proteomes" id="UP000034164"/>
    </source>
</evidence>
<feature type="region of interest" description="Disordered" evidence="1">
    <location>
        <begin position="221"/>
        <end position="248"/>
    </location>
</feature>
<accession>A0A0G2HYP3</accession>
<protein>
    <recommendedName>
        <fullName evidence="4">Nucleoporin NUP37</fullName>
    </recommendedName>
</protein>
<organism evidence="2 3">
    <name type="scientific">[Emmonsia] crescens</name>
    <dbReference type="NCBI Taxonomy" id="73230"/>
    <lineage>
        <taxon>Eukaryota</taxon>
        <taxon>Fungi</taxon>
        <taxon>Dikarya</taxon>
        <taxon>Ascomycota</taxon>
        <taxon>Pezizomycotina</taxon>
        <taxon>Eurotiomycetes</taxon>
        <taxon>Eurotiomycetidae</taxon>
        <taxon>Onygenales</taxon>
        <taxon>Ajellomycetaceae</taxon>
        <taxon>Emergomyces</taxon>
    </lineage>
</organism>
<feature type="compositionally biased region" description="Low complexity" evidence="1">
    <location>
        <begin position="492"/>
        <end position="504"/>
    </location>
</feature>
<feature type="region of interest" description="Disordered" evidence="1">
    <location>
        <begin position="64"/>
        <end position="83"/>
    </location>
</feature>
<reference evidence="3" key="1">
    <citation type="journal article" date="2015" name="PLoS Genet.">
        <title>The dynamic genome and transcriptome of the human fungal pathogen Blastomyces and close relative Emmonsia.</title>
        <authorList>
            <person name="Munoz J.F."/>
            <person name="Gauthier G.M."/>
            <person name="Desjardins C.A."/>
            <person name="Gallo J.E."/>
            <person name="Holder J."/>
            <person name="Sullivan T.D."/>
            <person name="Marty A.J."/>
            <person name="Carmen J.C."/>
            <person name="Chen Z."/>
            <person name="Ding L."/>
            <person name="Gujja S."/>
            <person name="Magrini V."/>
            <person name="Misas E."/>
            <person name="Mitreva M."/>
            <person name="Priest M."/>
            <person name="Saif S."/>
            <person name="Whiston E.A."/>
            <person name="Young S."/>
            <person name="Zeng Q."/>
            <person name="Goldman W.E."/>
            <person name="Mardis E.R."/>
            <person name="Taylor J.W."/>
            <person name="McEwen J.G."/>
            <person name="Clay O.K."/>
            <person name="Klein B.S."/>
            <person name="Cuomo C.A."/>
        </authorList>
    </citation>
    <scope>NUCLEOTIDE SEQUENCE [LARGE SCALE GENOMIC DNA]</scope>
    <source>
        <strain evidence="3">UAMH 3008</strain>
    </source>
</reference>
<feature type="region of interest" description="Disordered" evidence="1">
    <location>
        <begin position="485"/>
        <end position="504"/>
    </location>
</feature>
<dbReference type="VEuPathDB" id="FungiDB:EMCG_02299"/>
<sequence length="672" mass="72385">MSNLSFDPVVRQRENGLQLSYQLPHRVYETKTYPIQASNGSTIIIYGHDLGIRILWRGGRAFKSQQPQAAEQEQPKANGASNEDVIMIIDSDEETPAPEPKKVNPQLVEFEEEEDEIDPSRPFPDILRHIDIQLGVKVLGLAVPTFSAEQLRSTLESYPQIFSNIAVIIAACADCSIRVLTIPLTPPPNPQDSSSWGLQTVTISAGSIQAIPAGVAVTVTARKPGDSGNRYRSQSRNRATKSIPDSESDSSWDLLVAIHSAEGSGTLSIHRVPITYQPGQPKDSPILPSEPALPVQHLLLPSPAKTISFNPSQYPSDRHSHLLVSFASGSVKVHSCLASQSRKPATDRRGSSSEIDPKQADGAWLITLSPEFCQNSVGIPRRKTVVDAAWVLGGKSIMVLLSDGSWGIWDPEGTGPGSKDYTNASHSQSTSSTRGGSVTSFAVSGFISGPVSTSKPLISGPTTDNRSSFIPMTPSTRRLREDTLFKGSPINTPSASSTRGSVSVTTTKVSKDGFPDESILIWHGGQNIQIPSLLSLWRNSAKSAGPFNPSSRCKPIPIENINLLGENQNGITQLAHNSTNADKEGSKLPIPDLLVTAEHQLIILTPKASRPGPVESDSAIQKDTSASIEGDQFMLRRGELDLNGMDRVLSGMAGSRRPIDAFRSPQKKGIFS</sequence>
<comment type="caution">
    <text evidence="2">The sequence shown here is derived from an EMBL/GenBank/DDBJ whole genome shotgun (WGS) entry which is preliminary data.</text>
</comment>
<feature type="compositionally biased region" description="Low complexity" evidence="1">
    <location>
        <begin position="422"/>
        <end position="436"/>
    </location>
</feature>
<dbReference type="EMBL" id="LCZI01000985">
    <property type="protein sequence ID" value="KKZ63412.1"/>
    <property type="molecule type" value="Genomic_DNA"/>
</dbReference>
<dbReference type="Gene3D" id="2.130.10.10">
    <property type="entry name" value="YVTN repeat-like/Quinoprotein amine dehydrogenase"/>
    <property type="match status" value="1"/>
</dbReference>
<dbReference type="InterPro" id="IPR015943">
    <property type="entry name" value="WD40/YVTN_repeat-like_dom_sf"/>
</dbReference>
<evidence type="ECO:0008006" key="4">
    <source>
        <dbReference type="Google" id="ProtNLM"/>
    </source>
</evidence>
<name>A0A0G2HYP3_9EURO</name>
<evidence type="ECO:0000256" key="1">
    <source>
        <dbReference type="SAM" id="MobiDB-lite"/>
    </source>
</evidence>
<dbReference type="Proteomes" id="UP000034164">
    <property type="component" value="Unassembled WGS sequence"/>
</dbReference>
<feature type="region of interest" description="Disordered" evidence="1">
    <location>
        <begin position="337"/>
        <end position="356"/>
    </location>
</feature>